<dbReference type="RefSeq" id="WP_085822708.1">
    <property type="nucleotide sequence ID" value="NZ_FWFP01000005.1"/>
</dbReference>
<evidence type="ECO:0000313" key="1">
    <source>
        <dbReference type="EMBL" id="SLN46986.1"/>
    </source>
</evidence>
<dbReference type="InterPro" id="IPR006311">
    <property type="entry name" value="TAT_signal"/>
</dbReference>
<reference evidence="2" key="1">
    <citation type="submission" date="2017-03" db="EMBL/GenBank/DDBJ databases">
        <authorList>
            <person name="Rodrigo-Torres L."/>
            <person name="Arahal R.D."/>
            <person name="Lucena T."/>
        </authorList>
    </citation>
    <scope>NUCLEOTIDE SEQUENCE [LARGE SCALE GENOMIC DNA]</scope>
    <source>
        <strain evidence="2">CECT 8411</strain>
    </source>
</reference>
<dbReference type="AlphaFoldDB" id="A0A1X6ZBR0"/>
<dbReference type="Proteomes" id="UP000193778">
    <property type="component" value="Unassembled WGS sequence"/>
</dbReference>
<sequence>MGLSRRRIVQLGTAATVGTILPLRAIAAADQNDGFEQDFGDTVTRLKMAFAQLGFTETQPLPLATGLDDYNGGLRHDFDQSALPSNAFVIQPLARLGDVDEKSRTDILPLFHEVGCHPAASADGQTATRLMMRLLREEFDLDPARIAFVSVPQSGDMRPVLDQIDLPFADKVLLRDEVEALAARDASGFFFPDPFGDAYIVTMGVYYRVGGTNEPAPKVYPPSDNWTEIGEIMIGGEAAPVGISIGAERLTYARTGKFPTWDQRLGALFAQVEQDGTEPPGLATFR</sequence>
<keyword evidence="2" id="KW-1185">Reference proteome</keyword>
<protein>
    <submittedName>
        <fullName evidence="1">Uncharacterized protein</fullName>
    </submittedName>
</protein>
<organism evidence="1 2">
    <name type="scientific">Ruegeria meonggei</name>
    <dbReference type="NCBI Taxonomy" id="1446476"/>
    <lineage>
        <taxon>Bacteria</taxon>
        <taxon>Pseudomonadati</taxon>
        <taxon>Pseudomonadota</taxon>
        <taxon>Alphaproteobacteria</taxon>
        <taxon>Rhodobacterales</taxon>
        <taxon>Roseobacteraceae</taxon>
        <taxon>Ruegeria</taxon>
    </lineage>
</organism>
<name>A0A1X6ZBR0_9RHOB</name>
<evidence type="ECO:0000313" key="2">
    <source>
        <dbReference type="Proteomes" id="UP000193778"/>
    </source>
</evidence>
<dbReference type="PROSITE" id="PS51318">
    <property type="entry name" value="TAT"/>
    <property type="match status" value="1"/>
</dbReference>
<dbReference type="EMBL" id="FWFP01000005">
    <property type="protein sequence ID" value="SLN46986.1"/>
    <property type="molecule type" value="Genomic_DNA"/>
</dbReference>
<dbReference type="OrthoDB" id="7702924at2"/>
<proteinExistence type="predicted"/>
<gene>
    <name evidence="1" type="ORF">RUM8411_02210</name>
</gene>
<accession>A0A1X6ZBR0</accession>